<dbReference type="Gene3D" id="3.40.50.10190">
    <property type="entry name" value="BRCT domain"/>
    <property type="match status" value="2"/>
</dbReference>
<evidence type="ECO:0000256" key="5">
    <source>
        <dbReference type="ARBA" id="ARBA00022771"/>
    </source>
</evidence>
<dbReference type="PANTHER" id="PTHR13763:SF9">
    <property type="entry name" value="BRCA1-ASSOCIATED RING DOMAIN PROTEIN 1"/>
    <property type="match status" value="1"/>
</dbReference>
<keyword evidence="4" id="KW-0227">DNA damage</keyword>
<evidence type="ECO:0000256" key="4">
    <source>
        <dbReference type="ARBA" id="ARBA00022763"/>
    </source>
</evidence>
<evidence type="ECO:0000256" key="1">
    <source>
        <dbReference type="ARBA" id="ARBA00004123"/>
    </source>
</evidence>
<feature type="domain" description="PHD-type" evidence="11">
    <location>
        <begin position="176"/>
        <end position="296"/>
    </location>
</feature>
<dbReference type="PROSITE" id="PS51805">
    <property type="entry name" value="EPHD"/>
    <property type="match status" value="1"/>
</dbReference>
<evidence type="ECO:0000313" key="13">
    <source>
        <dbReference type="Proteomes" id="UP001202328"/>
    </source>
</evidence>
<dbReference type="Pfam" id="PF22486">
    <property type="entry name" value="MATH_2"/>
    <property type="match status" value="1"/>
</dbReference>
<proteinExistence type="predicted"/>
<dbReference type="InterPro" id="IPR013083">
    <property type="entry name" value="Znf_RING/FYVE/PHD"/>
</dbReference>
<dbReference type="InterPro" id="IPR002083">
    <property type="entry name" value="MATH/TRAF_dom"/>
</dbReference>
<dbReference type="PANTHER" id="PTHR13763">
    <property type="entry name" value="BREAST CANCER TYPE 1 SUSCEPTIBILITY PROTEIN BRCA1"/>
    <property type="match status" value="1"/>
</dbReference>
<evidence type="ECO:0000256" key="3">
    <source>
        <dbReference type="ARBA" id="ARBA00022737"/>
    </source>
</evidence>
<dbReference type="InterPro" id="IPR036420">
    <property type="entry name" value="BRCT_dom_sf"/>
</dbReference>
<dbReference type="EMBL" id="JAJJMB010009038">
    <property type="protein sequence ID" value="KAI3916987.1"/>
    <property type="molecule type" value="Genomic_DNA"/>
</dbReference>
<name>A0AAD4SQU4_9MAGN</name>
<dbReference type="PROSITE" id="PS50172">
    <property type="entry name" value="BRCT"/>
    <property type="match status" value="2"/>
</dbReference>
<evidence type="ECO:0000313" key="12">
    <source>
        <dbReference type="EMBL" id="KAI3916987.1"/>
    </source>
</evidence>
<keyword evidence="8" id="KW-0539">Nucleus</keyword>
<dbReference type="GO" id="GO:0004842">
    <property type="term" value="F:ubiquitin-protein transferase activity"/>
    <property type="evidence" value="ECO:0007669"/>
    <property type="project" value="TreeGrafter"/>
</dbReference>
<reference evidence="12" key="1">
    <citation type="submission" date="2022-04" db="EMBL/GenBank/DDBJ databases">
        <title>A functionally conserved STORR gene fusion in Papaver species that diverged 16.8 million years ago.</title>
        <authorList>
            <person name="Catania T."/>
        </authorList>
    </citation>
    <scope>NUCLEOTIDE SEQUENCE</scope>
    <source>
        <strain evidence="12">S-188037</strain>
    </source>
</reference>
<feature type="domain" description="MATH" evidence="9">
    <location>
        <begin position="11"/>
        <end position="135"/>
    </location>
</feature>
<dbReference type="FunFam" id="3.40.50.10190:FF:000006">
    <property type="entry name" value="Breast cancer type 1 susceptibility protein homolog"/>
    <property type="match status" value="1"/>
</dbReference>
<dbReference type="CDD" id="cd00121">
    <property type="entry name" value="MATH"/>
    <property type="match status" value="1"/>
</dbReference>
<dbReference type="SMART" id="SM00061">
    <property type="entry name" value="MATH"/>
    <property type="match status" value="1"/>
</dbReference>
<keyword evidence="6" id="KW-0862">Zinc</keyword>
<dbReference type="Proteomes" id="UP001202328">
    <property type="component" value="Unassembled WGS sequence"/>
</dbReference>
<evidence type="ECO:0000259" key="9">
    <source>
        <dbReference type="PROSITE" id="PS50144"/>
    </source>
</evidence>
<dbReference type="GO" id="GO:0045944">
    <property type="term" value="P:positive regulation of transcription by RNA polymerase II"/>
    <property type="evidence" value="ECO:0007669"/>
    <property type="project" value="TreeGrafter"/>
</dbReference>
<sequence length="551" mass="61737">MEVNDDDVASSSTLKWRIENVSKLNEENHFSPIFVIGPHKWCLVAFRRGCNVNGYLSVYVVALECKNSRYAKFSLAIIDQINNENTLRKDTEGEMIQFTDDENDWGFDEFIQLKELEDPSNGFIVNDVCIIEAELCITSTQESKEKLGPDEIMESDEEKDPVTLLASTSCLDNNSAFICAFCQTSKVSEDSGSMLRFANGKEVEEDKVSGPNVIHVHQKCLMWAPQVYYVGETLQNLELEVVRGSKLKCSCCGLKGAALGCFEHSCKNTYHFPCAIGTSDCRWYDEGYLILCPSHSDTKFPHEKTKKRKKLAIDNSSAVHRKSWQETASATSKLVLCGSSLSSEEKHLLANFAKISGVTISENMKPNVTNLIASTDEKGACRRTFRYLKAILDGKWVLKIDWIKACTEAKDLVNEEPYEVELDIDGCRDGPRNGRLRASEGVPKLFNGLHFYFTGEFVPLYKKSLEGLVVYAGARVLTKNSLLSRSSDEGDCSSTTLIVYDFDEEVSFMVLLERRREAEALAKQSRSVVIGHTWILESIAALKLEALPRAT</sequence>
<accession>A0AAD4SQU4</accession>
<evidence type="ECO:0000259" key="10">
    <source>
        <dbReference type="PROSITE" id="PS50172"/>
    </source>
</evidence>
<keyword evidence="3" id="KW-0677">Repeat</keyword>
<comment type="subcellular location">
    <subcellularLocation>
        <location evidence="1">Nucleus</location>
    </subcellularLocation>
</comment>
<protein>
    <submittedName>
        <fullName evidence="12">Uncharacterized protein</fullName>
    </submittedName>
</protein>
<dbReference type="InterPro" id="IPR001357">
    <property type="entry name" value="BRCT_dom"/>
</dbReference>
<dbReference type="Gene3D" id="2.60.210.10">
    <property type="entry name" value="Apoptosis, Tumor Necrosis Factor Receptor Associated Protein 2, Chain A"/>
    <property type="match status" value="1"/>
</dbReference>
<dbReference type="GO" id="GO:0008270">
    <property type="term" value="F:zinc ion binding"/>
    <property type="evidence" value="ECO:0007669"/>
    <property type="project" value="UniProtKB-KW"/>
</dbReference>
<feature type="domain" description="BRCT" evidence="10">
    <location>
        <begin position="334"/>
        <end position="420"/>
    </location>
</feature>
<dbReference type="SMART" id="SM00292">
    <property type="entry name" value="BRCT"/>
    <property type="match status" value="2"/>
</dbReference>
<dbReference type="InterPro" id="IPR008974">
    <property type="entry name" value="TRAF-like"/>
</dbReference>
<dbReference type="Gene3D" id="3.30.40.10">
    <property type="entry name" value="Zinc/RING finger domain, C3HC4 (zinc finger)"/>
    <property type="match status" value="1"/>
</dbReference>
<dbReference type="InterPro" id="IPR031099">
    <property type="entry name" value="BRCA1-associated"/>
</dbReference>
<keyword evidence="5" id="KW-0863">Zinc-finger</keyword>
<keyword evidence="2" id="KW-0479">Metal-binding</keyword>
<comment type="caution">
    <text evidence="12">The sequence shown here is derived from an EMBL/GenBank/DDBJ whole genome shotgun (WGS) entry which is preliminary data.</text>
</comment>
<evidence type="ECO:0000256" key="6">
    <source>
        <dbReference type="ARBA" id="ARBA00022833"/>
    </source>
</evidence>
<dbReference type="Pfam" id="PF00533">
    <property type="entry name" value="BRCT"/>
    <property type="match status" value="1"/>
</dbReference>
<organism evidence="12 13">
    <name type="scientific">Papaver atlanticum</name>
    <dbReference type="NCBI Taxonomy" id="357466"/>
    <lineage>
        <taxon>Eukaryota</taxon>
        <taxon>Viridiplantae</taxon>
        <taxon>Streptophyta</taxon>
        <taxon>Embryophyta</taxon>
        <taxon>Tracheophyta</taxon>
        <taxon>Spermatophyta</taxon>
        <taxon>Magnoliopsida</taxon>
        <taxon>Ranunculales</taxon>
        <taxon>Papaveraceae</taxon>
        <taxon>Papaveroideae</taxon>
        <taxon>Papaver</taxon>
    </lineage>
</organism>
<dbReference type="GO" id="GO:0005634">
    <property type="term" value="C:nucleus"/>
    <property type="evidence" value="ECO:0007669"/>
    <property type="project" value="UniProtKB-SubCell"/>
</dbReference>
<evidence type="ECO:0000256" key="8">
    <source>
        <dbReference type="ARBA" id="ARBA00023242"/>
    </source>
</evidence>
<dbReference type="AlphaFoldDB" id="A0AAD4SQU4"/>
<keyword evidence="7" id="KW-0234">DNA repair</keyword>
<evidence type="ECO:0000259" key="11">
    <source>
        <dbReference type="PROSITE" id="PS51805"/>
    </source>
</evidence>
<evidence type="ECO:0000256" key="7">
    <source>
        <dbReference type="ARBA" id="ARBA00023204"/>
    </source>
</evidence>
<dbReference type="SUPFAM" id="SSF52113">
    <property type="entry name" value="BRCT domain"/>
    <property type="match status" value="2"/>
</dbReference>
<dbReference type="SUPFAM" id="SSF49599">
    <property type="entry name" value="TRAF domain-like"/>
    <property type="match status" value="1"/>
</dbReference>
<dbReference type="CDD" id="cd17734">
    <property type="entry name" value="BRCT_Bard1_rpt1"/>
    <property type="match status" value="1"/>
</dbReference>
<evidence type="ECO:0000256" key="2">
    <source>
        <dbReference type="ARBA" id="ARBA00022723"/>
    </source>
</evidence>
<dbReference type="GO" id="GO:0000724">
    <property type="term" value="P:double-strand break repair via homologous recombination"/>
    <property type="evidence" value="ECO:0007669"/>
    <property type="project" value="TreeGrafter"/>
</dbReference>
<dbReference type="InterPro" id="IPR034732">
    <property type="entry name" value="EPHD"/>
</dbReference>
<dbReference type="Pfam" id="PF13771">
    <property type="entry name" value="zf-HC5HC2H"/>
    <property type="match status" value="1"/>
</dbReference>
<feature type="domain" description="BRCT" evidence="10">
    <location>
        <begin position="441"/>
        <end position="539"/>
    </location>
</feature>
<gene>
    <name evidence="12" type="ORF">MKW98_016721</name>
</gene>
<keyword evidence="13" id="KW-1185">Reference proteome</keyword>
<dbReference type="PROSITE" id="PS50144">
    <property type="entry name" value="MATH"/>
    <property type="match status" value="1"/>
</dbReference>